<dbReference type="EMBL" id="MUGS01000007">
    <property type="protein sequence ID" value="OXG08111.1"/>
    <property type="molecule type" value="Genomic_DNA"/>
</dbReference>
<feature type="transmembrane region" description="Helical" evidence="1">
    <location>
        <begin position="21"/>
        <end position="40"/>
    </location>
</feature>
<evidence type="ECO:0000313" key="2">
    <source>
        <dbReference type="EMBL" id="OXG08111.1"/>
    </source>
</evidence>
<reference evidence="2 3" key="1">
    <citation type="submission" date="2016-11" db="EMBL/GenBank/DDBJ databases">
        <title>Whole genomes of Flavobacteriaceae.</title>
        <authorList>
            <person name="Stine C."/>
            <person name="Li C."/>
            <person name="Tadesse D."/>
        </authorList>
    </citation>
    <scope>NUCLEOTIDE SEQUENCE [LARGE SCALE GENOMIC DNA]</scope>
    <source>
        <strain evidence="2 3">DSM 24704</strain>
    </source>
</reference>
<keyword evidence="1" id="KW-0812">Transmembrane</keyword>
<name>A0A227PDW0_9FLAO</name>
<comment type="caution">
    <text evidence="2">The sequence shown here is derived from an EMBL/GenBank/DDBJ whole genome shotgun (WGS) entry which is preliminary data.</text>
</comment>
<organism evidence="2 3">
    <name type="scientific">Flavobacterium araucananum</name>
    <dbReference type="NCBI Taxonomy" id="946678"/>
    <lineage>
        <taxon>Bacteria</taxon>
        <taxon>Pseudomonadati</taxon>
        <taxon>Bacteroidota</taxon>
        <taxon>Flavobacteriia</taxon>
        <taxon>Flavobacteriales</taxon>
        <taxon>Flavobacteriaceae</taxon>
        <taxon>Flavobacterium</taxon>
    </lineage>
</organism>
<keyword evidence="1" id="KW-0472">Membrane</keyword>
<sequence length="75" mass="8755">MKSNNNPQRTQNIKPRLTMRLFAFIKLELSSFFFCINANLKVELKIKKSLAFMQAKQAYPPRIEQIKKGSYCDGK</sequence>
<gene>
    <name evidence="2" type="ORF">B0A64_07520</name>
</gene>
<keyword evidence="3" id="KW-1185">Reference proteome</keyword>
<evidence type="ECO:0000256" key="1">
    <source>
        <dbReference type="SAM" id="Phobius"/>
    </source>
</evidence>
<evidence type="ECO:0000313" key="3">
    <source>
        <dbReference type="Proteomes" id="UP000214684"/>
    </source>
</evidence>
<accession>A0A227PDW0</accession>
<keyword evidence="1" id="KW-1133">Transmembrane helix</keyword>
<dbReference type="Proteomes" id="UP000214684">
    <property type="component" value="Unassembled WGS sequence"/>
</dbReference>
<dbReference type="AlphaFoldDB" id="A0A227PDW0"/>
<protein>
    <submittedName>
        <fullName evidence="2">Uncharacterized protein</fullName>
    </submittedName>
</protein>
<proteinExistence type="predicted"/>